<evidence type="ECO:0000256" key="1">
    <source>
        <dbReference type="SAM" id="Phobius"/>
    </source>
</evidence>
<evidence type="ECO:0000313" key="3">
    <source>
        <dbReference type="Proteomes" id="UP000198415"/>
    </source>
</evidence>
<gene>
    <name evidence="2" type="ORF">SAMN06264365_104503</name>
</gene>
<keyword evidence="1" id="KW-0812">Transmembrane</keyword>
<keyword evidence="1" id="KW-0472">Membrane</keyword>
<dbReference type="Proteomes" id="UP000198415">
    <property type="component" value="Unassembled WGS sequence"/>
</dbReference>
<dbReference type="RefSeq" id="WP_089293643.1">
    <property type="nucleotide sequence ID" value="NZ_BOMU01000036.1"/>
</dbReference>
<proteinExistence type="predicted"/>
<keyword evidence="3" id="KW-1185">Reference proteome</keyword>
<name>A0A238YEG2_9ACTN</name>
<feature type="transmembrane region" description="Helical" evidence="1">
    <location>
        <begin position="108"/>
        <end position="126"/>
    </location>
</feature>
<dbReference type="EMBL" id="FZNR01000004">
    <property type="protein sequence ID" value="SNR69625.1"/>
    <property type="molecule type" value="Genomic_DNA"/>
</dbReference>
<protein>
    <submittedName>
        <fullName evidence="2">Uncharacterized protein</fullName>
    </submittedName>
</protein>
<accession>A0A238YEG2</accession>
<dbReference type="OrthoDB" id="3377677at2"/>
<evidence type="ECO:0000313" key="2">
    <source>
        <dbReference type="EMBL" id="SNR69625.1"/>
    </source>
</evidence>
<feature type="transmembrane region" description="Helical" evidence="1">
    <location>
        <begin position="132"/>
        <end position="155"/>
    </location>
</feature>
<feature type="transmembrane region" description="Helical" evidence="1">
    <location>
        <begin position="56"/>
        <end position="76"/>
    </location>
</feature>
<dbReference type="AlphaFoldDB" id="A0A238YEG2"/>
<feature type="transmembrane region" description="Helical" evidence="1">
    <location>
        <begin position="15"/>
        <end position="36"/>
    </location>
</feature>
<sequence>MTDVDPVKKPRLTDLLLYMLAFLLGAFGFMFVRRYIPFLVASMFISDMLGQVGARPAAFAALITLVALPMNIAYWLPSAWPGIRSVFNGTDLPESPVRARWQRRGDELVRILLGVSAALIVFEGIADPRVAPTAPILAVVILGPIALSQLTTKLIDLLKRGWRRWTSRGYQPRHLAPAEPAQSGDQLST</sequence>
<keyword evidence="1" id="KW-1133">Transmembrane helix</keyword>
<organism evidence="2 3">
    <name type="scientific">Actinoplanes regularis</name>
    <dbReference type="NCBI Taxonomy" id="52697"/>
    <lineage>
        <taxon>Bacteria</taxon>
        <taxon>Bacillati</taxon>
        <taxon>Actinomycetota</taxon>
        <taxon>Actinomycetes</taxon>
        <taxon>Micromonosporales</taxon>
        <taxon>Micromonosporaceae</taxon>
        <taxon>Actinoplanes</taxon>
    </lineage>
</organism>
<reference evidence="2 3" key="1">
    <citation type="submission" date="2017-06" db="EMBL/GenBank/DDBJ databases">
        <authorList>
            <person name="Kim H.J."/>
            <person name="Triplett B.A."/>
        </authorList>
    </citation>
    <scope>NUCLEOTIDE SEQUENCE [LARGE SCALE GENOMIC DNA]</scope>
    <source>
        <strain evidence="2 3">DSM 43151</strain>
    </source>
</reference>